<evidence type="ECO:0000256" key="5">
    <source>
        <dbReference type="PROSITE-ProRule" id="PRU00500"/>
    </source>
</evidence>
<evidence type="ECO:0000256" key="3">
    <source>
        <dbReference type="ARBA" id="ARBA00023157"/>
    </source>
</evidence>
<dbReference type="OrthoDB" id="9984807at2759"/>
<dbReference type="Gene3D" id="4.10.800.10">
    <property type="entry name" value="Thyroglobulin type-1"/>
    <property type="match status" value="1"/>
</dbReference>
<dbReference type="PROSITE" id="PS51162">
    <property type="entry name" value="THYROGLOBULIN_1_2"/>
    <property type="match status" value="1"/>
</dbReference>
<name>A0A3N0Z1Y0_ANAGA</name>
<dbReference type="GO" id="GO:0031995">
    <property type="term" value="F:insulin-like growth factor II binding"/>
    <property type="evidence" value="ECO:0007669"/>
    <property type="project" value="TreeGrafter"/>
</dbReference>
<dbReference type="PANTHER" id="PTHR11551">
    <property type="entry name" value="INSULIN-LIKE GROWTH FACTOR BINDING PROTEIN"/>
    <property type="match status" value="1"/>
</dbReference>
<dbReference type="GO" id="GO:0043567">
    <property type="term" value="P:regulation of insulin-like growth factor receptor signaling pathway"/>
    <property type="evidence" value="ECO:0007669"/>
    <property type="project" value="TreeGrafter"/>
</dbReference>
<feature type="domain" description="Thyroglobulin type-1" evidence="7">
    <location>
        <begin position="148"/>
        <end position="230"/>
    </location>
</feature>
<organism evidence="8 9">
    <name type="scientific">Anabarilius grahami</name>
    <name type="common">Kanglang fish</name>
    <name type="synonym">Barilius grahami</name>
    <dbReference type="NCBI Taxonomy" id="495550"/>
    <lineage>
        <taxon>Eukaryota</taxon>
        <taxon>Metazoa</taxon>
        <taxon>Chordata</taxon>
        <taxon>Craniata</taxon>
        <taxon>Vertebrata</taxon>
        <taxon>Euteleostomi</taxon>
        <taxon>Actinopterygii</taxon>
        <taxon>Neopterygii</taxon>
        <taxon>Teleostei</taxon>
        <taxon>Ostariophysi</taxon>
        <taxon>Cypriniformes</taxon>
        <taxon>Xenocyprididae</taxon>
        <taxon>Xenocypridinae</taxon>
        <taxon>Xenocypridinae incertae sedis</taxon>
        <taxon>Anabarilius</taxon>
    </lineage>
</organism>
<dbReference type="CDD" id="cd00191">
    <property type="entry name" value="TY"/>
    <property type="match status" value="1"/>
</dbReference>
<dbReference type="Proteomes" id="UP000281406">
    <property type="component" value="Unassembled WGS sequence"/>
</dbReference>
<dbReference type="EMBL" id="RJVU01017065">
    <property type="protein sequence ID" value="ROL52243.1"/>
    <property type="molecule type" value="Genomic_DNA"/>
</dbReference>
<protein>
    <submittedName>
        <fullName evidence="8">Insulin-like growth factor-binding protein 2-B</fullName>
    </submittedName>
</protein>
<dbReference type="GO" id="GO:0031994">
    <property type="term" value="F:insulin-like growth factor I binding"/>
    <property type="evidence" value="ECO:0007669"/>
    <property type="project" value="TreeGrafter"/>
</dbReference>
<dbReference type="SUPFAM" id="SSF57610">
    <property type="entry name" value="Thyroglobulin type-1 domain"/>
    <property type="match status" value="1"/>
</dbReference>
<accession>A0A3N0Z1Y0</accession>
<feature type="region of interest" description="Disordered" evidence="6">
    <location>
        <begin position="1"/>
        <end position="25"/>
    </location>
</feature>
<gene>
    <name evidence="8" type="ORF">DPX16_4793</name>
</gene>
<dbReference type="InterPro" id="IPR036857">
    <property type="entry name" value="Thyroglobulin_1_sf"/>
</dbReference>
<dbReference type="PRINTS" id="PR01976">
    <property type="entry name" value="IGFBPFAMILY"/>
</dbReference>
<reference evidence="8 9" key="1">
    <citation type="submission" date="2018-10" db="EMBL/GenBank/DDBJ databases">
        <title>Genome assembly for a Yunnan-Guizhou Plateau 3E fish, Anabarilius grahami (Regan), and its evolutionary and genetic applications.</title>
        <authorList>
            <person name="Jiang W."/>
        </authorList>
    </citation>
    <scope>NUCLEOTIDE SEQUENCE [LARGE SCALE GENOMIC DNA]</scope>
    <source>
        <strain evidence="8">AG-KIZ</strain>
        <tissue evidence="8">Muscle</tissue>
    </source>
</reference>
<feature type="region of interest" description="Disordered" evidence="6">
    <location>
        <begin position="221"/>
        <end position="247"/>
    </location>
</feature>
<dbReference type="SMART" id="SM00211">
    <property type="entry name" value="TY"/>
    <property type="match status" value="1"/>
</dbReference>
<evidence type="ECO:0000256" key="1">
    <source>
        <dbReference type="ARBA" id="ARBA00004613"/>
    </source>
</evidence>
<dbReference type="Pfam" id="PF00086">
    <property type="entry name" value="Thyroglobulin_1"/>
    <property type="match status" value="1"/>
</dbReference>
<dbReference type="PANTHER" id="PTHR11551:SF5">
    <property type="entry name" value="INSULIN-LIKE GROWTH FACTOR-BINDING PROTEIN 2"/>
    <property type="match status" value="1"/>
</dbReference>
<comment type="caution">
    <text evidence="5">Lacks conserved residue(s) required for the propagation of feature annotation.</text>
</comment>
<evidence type="ECO:0000313" key="8">
    <source>
        <dbReference type="EMBL" id="ROL52243.1"/>
    </source>
</evidence>
<dbReference type="GO" id="GO:0005615">
    <property type="term" value="C:extracellular space"/>
    <property type="evidence" value="ECO:0007669"/>
    <property type="project" value="TreeGrafter"/>
</dbReference>
<keyword evidence="4" id="KW-0340">Growth factor binding</keyword>
<dbReference type="FunFam" id="4.10.800.10:FF:000002">
    <property type="entry name" value="Insulin-like growth factor-binding protein 2"/>
    <property type="match status" value="1"/>
</dbReference>
<comment type="caution">
    <text evidence="8">The sequence shown here is derived from an EMBL/GenBank/DDBJ whole genome shotgun (WGS) entry which is preliminary data.</text>
</comment>
<dbReference type="AlphaFoldDB" id="A0A3N0Z1Y0"/>
<keyword evidence="3" id="KW-1015">Disulfide bond</keyword>
<proteinExistence type="predicted"/>
<evidence type="ECO:0000259" key="7">
    <source>
        <dbReference type="PROSITE" id="PS51162"/>
    </source>
</evidence>
<evidence type="ECO:0000313" key="9">
    <source>
        <dbReference type="Proteomes" id="UP000281406"/>
    </source>
</evidence>
<sequence>MSCFLGRSERETGPSPEKSSCPLPNRTAHTLSLWKERGTVQMTRSVQVMLPRGEVNGTRSPPMKKTGKDNTYQHYKEMAVKQHHNSKKIRMYSTLDDPKTLLPKQALFPQCPLIPGQAGSSHHERYREKEKERETGMVFDADACPCGESQCQQELDKVLENISQITFHDNKGPLENLYDLKFPNCDKTGQYNLKQCHMSNHGQRGECWCVNPFTGVQISSSPKVRGDPNCSQYYGGPELEPPTAQQK</sequence>
<dbReference type="InterPro" id="IPR022321">
    <property type="entry name" value="IGFBP_1-6_chordata"/>
</dbReference>
<keyword evidence="2" id="KW-0964">Secreted</keyword>
<keyword evidence="9" id="KW-1185">Reference proteome</keyword>
<dbReference type="InterPro" id="IPR000716">
    <property type="entry name" value="Thyroglobulin_1"/>
</dbReference>
<evidence type="ECO:0000256" key="2">
    <source>
        <dbReference type="ARBA" id="ARBA00022525"/>
    </source>
</evidence>
<comment type="subcellular location">
    <subcellularLocation>
        <location evidence="1">Secreted</location>
    </subcellularLocation>
</comment>
<evidence type="ECO:0000256" key="4">
    <source>
        <dbReference type="ARBA" id="ARBA00023183"/>
    </source>
</evidence>
<evidence type="ECO:0000256" key="6">
    <source>
        <dbReference type="SAM" id="MobiDB-lite"/>
    </source>
</evidence>